<dbReference type="Proteomes" id="UP000198565">
    <property type="component" value="Unassembled WGS sequence"/>
</dbReference>
<evidence type="ECO:0000313" key="2">
    <source>
        <dbReference type="EMBL" id="SFM18544.1"/>
    </source>
</evidence>
<feature type="transmembrane region" description="Helical" evidence="1">
    <location>
        <begin position="163"/>
        <end position="186"/>
    </location>
</feature>
<name>A0A1I4NSN8_9BACI</name>
<dbReference type="Pfam" id="PF19700">
    <property type="entry name" value="DUF6198"/>
    <property type="match status" value="1"/>
</dbReference>
<dbReference type="EMBL" id="FOTR01000009">
    <property type="protein sequence ID" value="SFM18544.1"/>
    <property type="molecule type" value="Genomic_DNA"/>
</dbReference>
<gene>
    <name evidence="2" type="ORF">SAMN04487943_109126</name>
</gene>
<keyword evidence="1" id="KW-0812">Transmembrane</keyword>
<dbReference type="STRING" id="334253.SAMN04487943_109126"/>
<dbReference type="InterPro" id="IPR038750">
    <property type="entry name" value="YczE/YyaS-like"/>
</dbReference>
<organism evidence="2 3">
    <name type="scientific">Gracilibacillus orientalis</name>
    <dbReference type="NCBI Taxonomy" id="334253"/>
    <lineage>
        <taxon>Bacteria</taxon>
        <taxon>Bacillati</taxon>
        <taxon>Bacillota</taxon>
        <taxon>Bacilli</taxon>
        <taxon>Bacillales</taxon>
        <taxon>Bacillaceae</taxon>
        <taxon>Gracilibacillus</taxon>
    </lineage>
</organism>
<keyword evidence="1" id="KW-0472">Membrane</keyword>
<evidence type="ECO:0000256" key="1">
    <source>
        <dbReference type="SAM" id="Phobius"/>
    </source>
</evidence>
<dbReference type="RefSeq" id="WP_091484654.1">
    <property type="nucleotide sequence ID" value="NZ_FOTR01000009.1"/>
</dbReference>
<feature type="transmembrane region" description="Helical" evidence="1">
    <location>
        <begin position="43"/>
        <end position="70"/>
    </location>
</feature>
<sequence>MKAMTWRRFNMVLIGNLFIGIAVALLRISALGTDPYSTLNLGISGFLSISFGVYQLIFNPLLLVVVFLYYRSLIGIGTIVNMVGIGFISDFIVFGYGIFFDDMSILAIRIALVAIAVIFASLGVALYITPNLGISPYDALAFVIEKISKNKISFPIARITTDILCVAIGFSFGAIVGVATIILAFFTGPFIQFFRKRVAEPMLAHEKAPNVTPVAAHK</sequence>
<feature type="transmembrane region" description="Helical" evidence="1">
    <location>
        <begin position="82"/>
        <end position="100"/>
    </location>
</feature>
<feature type="transmembrane region" description="Helical" evidence="1">
    <location>
        <begin position="106"/>
        <end position="128"/>
    </location>
</feature>
<feature type="transmembrane region" description="Helical" evidence="1">
    <location>
        <begin position="12"/>
        <end position="31"/>
    </location>
</feature>
<dbReference type="PANTHER" id="PTHR40078">
    <property type="entry name" value="INTEGRAL MEMBRANE PROTEIN-RELATED"/>
    <property type="match status" value="1"/>
</dbReference>
<evidence type="ECO:0000313" key="3">
    <source>
        <dbReference type="Proteomes" id="UP000198565"/>
    </source>
</evidence>
<proteinExistence type="predicted"/>
<dbReference type="AlphaFoldDB" id="A0A1I4NSN8"/>
<keyword evidence="1" id="KW-1133">Transmembrane helix</keyword>
<protein>
    <submittedName>
        <fullName evidence="2">Uncharacterized membrane protein YczE</fullName>
    </submittedName>
</protein>
<accession>A0A1I4NSN8</accession>
<dbReference type="PANTHER" id="PTHR40078:SF1">
    <property type="entry name" value="INTEGRAL MEMBRANE PROTEIN"/>
    <property type="match status" value="1"/>
</dbReference>
<keyword evidence="3" id="KW-1185">Reference proteome</keyword>
<reference evidence="3" key="1">
    <citation type="submission" date="2016-10" db="EMBL/GenBank/DDBJ databases">
        <authorList>
            <person name="Varghese N."/>
            <person name="Submissions S."/>
        </authorList>
    </citation>
    <scope>NUCLEOTIDE SEQUENCE [LARGE SCALE GENOMIC DNA]</scope>
    <source>
        <strain evidence="3">CGMCC 1.4250</strain>
    </source>
</reference>
<dbReference type="OrthoDB" id="9814474at2"/>